<dbReference type="InterPro" id="IPR020818">
    <property type="entry name" value="Chaperonin_GroES"/>
</dbReference>
<protein>
    <submittedName>
        <fullName evidence="2">GroS Co-chaperonin GroES (HSP10)</fullName>
    </submittedName>
</protein>
<accession>A0A6J5LBD7</accession>
<evidence type="ECO:0000313" key="2">
    <source>
        <dbReference type="EMBL" id="CAB4130526.1"/>
    </source>
</evidence>
<keyword evidence="1" id="KW-0143">Chaperone</keyword>
<reference evidence="2" key="1">
    <citation type="submission" date="2020-04" db="EMBL/GenBank/DDBJ databases">
        <authorList>
            <person name="Chiriac C."/>
            <person name="Salcher M."/>
            <person name="Ghai R."/>
            <person name="Kavagutti S V."/>
        </authorList>
    </citation>
    <scope>NUCLEOTIDE SEQUENCE</scope>
</reference>
<dbReference type="InterPro" id="IPR037124">
    <property type="entry name" value="Chaperonin_GroES_sf"/>
</dbReference>
<dbReference type="EMBL" id="LR796239">
    <property type="protein sequence ID" value="CAB4130526.1"/>
    <property type="molecule type" value="Genomic_DNA"/>
</dbReference>
<dbReference type="PRINTS" id="PR00297">
    <property type="entry name" value="CHAPERONIN10"/>
</dbReference>
<dbReference type="GO" id="GO:0005524">
    <property type="term" value="F:ATP binding"/>
    <property type="evidence" value="ECO:0007669"/>
    <property type="project" value="InterPro"/>
</dbReference>
<proteinExistence type="predicted"/>
<dbReference type="SUPFAM" id="SSF50129">
    <property type="entry name" value="GroES-like"/>
    <property type="match status" value="1"/>
</dbReference>
<evidence type="ECO:0000256" key="1">
    <source>
        <dbReference type="ARBA" id="ARBA00023186"/>
    </source>
</evidence>
<sequence>MIVPALHRILVKQDKLEDTDKTLLKAKQLGLHIPEHEDIKRAQASVDKGIVVAIGATAYRDFNTPSPITVGDYVAYARFAGKRVEDPYTSEEFVALNDEDIVCIFHQE</sequence>
<dbReference type="CDD" id="cd00320">
    <property type="entry name" value="cpn10"/>
    <property type="match status" value="1"/>
</dbReference>
<name>A0A6J5LBD7_9CAUD</name>
<dbReference type="InterPro" id="IPR011032">
    <property type="entry name" value="GroES-like_sf"/>
</dbReference>
<dbReference type="GO" id="GO:0044183">
    <property type="term" value="F:protein folding chaperone"/>
    <property type="evidence" value="ECO:0007669"/>
    <property type="project" value="InterPro"/>
</dbReference>
<organism evidence="2">
    <name type="scientific">uncultured Caudovirales phage</name>
    <dbReference type="NCBI Taxonomy" id="2100421"/>
    <lineage>
        <taxon>Viruses</taxon>
        <taxon>Duplodnaviria</taxon>
        <taxon>Heunggongvirae</taxon>
        <taxon>Uroviricota</taxon>
        <taxon>Caudoviricetes</taxon>
        <taxon>Peduoviridae</taxon>
        <taxon>Maltschvirus</taxon>
        <taxon>Maltschvirus maltsch</taxon>
    </lineage>
</organism>
<dbReference type="EMBL" id="LR798296">
    <property type="protein sequence ID" value="CAB5222068.1"/>
    <property type="molecule type" value="Genomic_DNA"/>
</dbReference>
<dbReference type="Gene3D" id="2.30.33.40">
    <property type="entry name" value="GroES chaperonin"/>
    <property type="match status" value="1"/>
</dbReference>
<dbReference type="SMART" id="SM00883">
    <property type="entry name" value="Cpn10"/>
    <property type="match status" value="1"/>
</dbReference>
<gene>
    <name evidence="2" type="ORF">UFOVP128_7</name>
    <name evidence="3" type="ORF">UFOVP243_37</name>
</gene>
<evidence type="ECO:0000313" key="3">
    <source>
        <dbReference type="EMBL" id="CAB5222068.1"/>
    </source>
</evidence>
<dbReference type="Pfam" id="PF00166">
    <property type="entry name" value="Cpn10"/>
    <property type="match status" value="1"/>
</dbReference>